<protein>
    <recommendedName>
        <fullName evidence="4">Plant heme peroxidase family profile domain-containing protein</fullName>
    </recommendedName>
</protein>
<organism evidence="5 6">
    <name type="scientific">Coccomyxa viridis</name>
    <dbReference type="NCBI Taxonomy" id="1274662"/>
    <lineage>
        <taxon>Eukaryota</taxon>
        <taxon>Viridiplantae</taxon>
        <taxon>Chlorophyta</taxon>
        <taxon>core chlorophytes</taxon>
        <taxon>Trebouxiophyceae</taxon>
        <taxon>Trebouxiophyceae incertae sedis</taxon>
        <taxon>Coccomyxaceae</taxon>
        <taxon>Coccomyxa</taxon>
    </lineage>
</organism>
<dbReference type="GO" id="GO:0020037">
    <property type="term" value="F:heme binding"/>
    <property type="evidence" value="ECO:0007669"/>
    <property type="project" value="InterPro"/>
</dbReference>
<sequence length="318" mass="34522">MSRRDAVLAAGTSFLVLTGSNALAPSPAFSDEPEKKRIKVQYLSAIAKNSQRKAFKERAEKEFRKGLSAEDAPDCLRLVLHDAATYDIASGTGGLNGSIVLPEELDRKENQSLKPIVRKLKSIKDAVDEGSKKYGIPPISWADTIVLGAKVSAEQSWVVAKKARLGAGADIDTISSAFGADFPLNLGRTDTTQPDPAGRFPDASTASPEEIQTFLSTLGTAAGSSGGLFAPKPLFWERPAFVIWTAAQPEPAKAEQAWADANNAYKGLKLKYDRSRDTVTRTDYEVDFIDFFTRLTRLGAKVNPDLYLVDQLIDAVRL</sequence>
<evidence type="ECO:0000313" key="6">
    <source>
        <dbReference type="Proteomes" id="UP001314263"/>
    </source>
</evidence>
<feature type="signal peptide" evidence="3">
    <location>
        <begin position="1"/>
        <end position="22"/>
    </location>
</feature>
<dbReference type="Gene3D" id="1.20.58.1620">
    <property type="match status" value="1"/>
</dbReference>
<dbReference type="PANTHER" id="PTHR31356:SF34">
    <property type="entry name" value="THYLAKOID LUMENAL 29 KDA PROTEIN, CHLOROPLASTIC"/>
    <property type="match status" value="1"/>
</dbReference>
<dbReference type="Pfam" id="PF00141">
    <property type="entry name" value="peroxidase"/>
    <property type="match status" value="1"/>
</dbReference>
<dbReference type="Proteomes" id="UP001314263">
    <property type="component" value="Unassembled WGS sequence"/>
</dbReference>
<dbReference type="Gene3D" id="1.10.520.10">
    <property type="match status" value="1"/>
</dbReference>
<keyword evidence="3" id="KW-0732">Signal</keyword>
<reference evidence="5 6" key="1">
    <citation type="submission" date="2023-10" db="EMBL/GenBank/DDBJ databases">
        <authorList>
            <person name="Maclean D."/>
            <person name="Macfadyen A."/>
        </authorList>
    </citation>
    <scope>NUCLEOTIDE SEQUENCE [LARGE SCALE GENOMIC DNA]</scope>
</reference>
<dbReference type="AlphaFoldDB" id="A0AAV1IJR1"/>
<dbReference type="InterPro" id="IPR010255">
    <property type="entry name" value="Haem_peroxidase_sf"/>
</dbReference>
<keyword evidence="6" id="KW-1185">Reference proteome</keyword>
<feature type="chain" id="PRO_5043729437" description="Plant heme peroxidase family profile domain-containing protein" evidence="3">
    <location>
        <begin position="23"/>
        <end position="318"/>
    </location>
</feature>
<comment type="caution">
    <text evidence="5">The sequence shown here is derived from an EMBL/GenBank/DDBJ whole genome shotgun (WGS) entry which is preliminary data.</text>
</comment>
<accession>A0AAV1IJR1</accession>
<proteinExistence type="inferred from homology"/>
<evidence type="ECO:0000259" key="4">
    <source>
        <dbReference type="Pfam" id="PF00141"/>
    </source>
</evidence>
<dbReference type="SUPFAM" id="SSF48113">
    <property type="entry name" value="Heme-dependent peroxidases"/>
    <property type="match status" value="1"/>
</dbReference>
<dbReference type="InterPro" id="IPR002016">
    <property type="entry name" value="Haem_peroxidase"/>
</dbReference>
<dbReference type="CDD" id="cd00314">
    <property type="entry name" value="plant_peroxidase_like"/>
    <property type="match status" value="1"/>
</dbReference>
<dbReference type="InterPro" id="IPR044831">
    <property type="entry name" value="Ccp1-like"/>
</dbReference>
<evidence type="ECO:0000256" key="1">
    <source>
        <dbReference type="ARBA" id="ARBA00023002"/>
    </source>
</evidence>
<dbReference type="PANTHER" id="PTHR31356">
    <property type="entry name" value="THYLAKOID LUMENAL 29 KDA PROTEIN, CHLOROPLASTIC-RELATED"/>
    <property type="match status" value="1"/>
</dbReference>
<dbReference type="GO" id="GO:0000302">
    <property type="term" value="P:response to reactive oxygen species"/>
    <property type="evidence" value="ECO:0007669"/>
    <property type="project" value="TreeGrafter"/>
</dbReference>
<gene>
    <name evidence="5" type="ORF">CVIRNUC_010722</name>
</gene>
<evidence type="ECO:0000256" key="3">
    <source>
        <dbReference type="SAM" id="SignalP"/>
    </source>
</evidence>
<comment type="similarity">
    <text evidence="2">Belongs to the peroxidase family.</text>
</comment>
<feature type="domain" description="Plant heme peroxidase family profile" evidence="4">
    <location>
        <begin position="64"/>
        <end position="217"/>
    </location>
</feature>
<name>A0AAV1IJR1_9CHLO</name>
<evidence type="ECO:0000256" key="2">
    <source>
        <dbReference type="RuleBase" id="RU004241"/>
    </source>
</evidence>
<evidence type="ECO:0000313" key="5">
    <source>
        <dbReference type="EMBL" id="CAK0787502.1"/>
    </source>
</evidence>
<dbReference type="GO" id="GO:0042744">
    <property type="term" value="P:hydrogen peroxide catabolic process"/>
    <property type="evidence" value="ECO:0007669"/>
    <property type="project" value="TreeGrafter"/>
</dbReference>
<dbReference type="GO" id="GO:0034599">
    <property type="term" value="P:cellular response to oxidative stress"/>
    <property type="evidence" value="ECO:0007669"/>
    <property type="project" value="InterPro"/>
</dbReference>
<dbReference type="EMBL" id="CAUYUE010000017">
    <property type="protein sequence ID" value="CAK0787502.1"/>
    <property type="molecule type" value="Genomic_DNA"/>
</dbReference>
<dbReference type="GO" id="GO:0004601">
    <property type="term" value="F:peroxidase activity"/>
    <property type="evidence" value="ECO:0007669"/>
    <property type="project" value="InterPro"/>
</dbReference>
<keyword evidence="1" id="KW-0560">Oxidoreductase</keyword>